<organism evidence="1 2">
    <name type="scientific">Manihot esculenta</name>
    <name type="common">Cassava</name>
    <name type="synonym">Jatropha manihot</name>
    <dbReference type="NCBI Taxonomy" id="3983"/>
    <lineage>
        <taxon>Eukaryota</taxon>
        <taxon>Viridiplantae</taxon>
        <taxon>Streptophyta</taxon>
        <taxon>Embryophyta</taxon>
        <taxon>Tracheophyta</taxon>
        <taxon>Spermatophyta</taxon>
        <taxon>Magnoliopsida</taxon>
        <taxon>eudicotyledons</taxon>
        <taxon>Gunneridae</taxon>
        <taxon>Pentapetalae</taxon>
        <taxon>rosids</taxon>
        <taxon>fabids</taxon>
        <taxon>Malpighiales</taxon>
        <taxon>Euphorbiaceae</taxon>
        <taxon>Crotonoideae</taxon>
        <taxon>Manihoteae</taxon>
        <taxon>Manihot</taxon>
    </lineage>
</organism>
<sequence>MMDMRKLCPNLDKQDGLDTVLEVPVPEEMFSNMGNNKSSRWANMRALMMRAKSADKSSHLQAKSDNEFIALLKLVGSPLIPFQVHPDQPVTRSITDCSIEASTAKYIVQQYVAAIGGPMVLNSVTSMYAVGQVKMAGSEMQQGDGSVQTGGKSEVGGFVVWQKNPDLWCLELVVAGYKVNAGSDGKLAWNQSSCQTCHSNKGPPRPLRRFFQGLDPRCTANLFLEAVCIGENMANNEDCFVLKLETDVNILKTQASSNTEILHHTMWGYFSQRTGLLVKFEDTKLVKMNPARGNDTVFWETSIESLVEDYRYIEGMNIAHSGKTTATLYRYGESRNHKRKIEETWRIEEVGFNICGLSMDCFLPPADLMREQDGGEE</sequence>
<keyword evidence="2" id="KW-1185">Reference proteome</keyword>
<evidence type="ECO:0000313" key="1">
    <source>
        <dbReference type="EMBL" id="KAG8654670.1"/>
    </source>
</evidence>
<protein>
    <submittedName>
        <fullName evidence="1">Uncharacterized protein</fullName>
    </submittedName>
</protein>
<dbReference type="EMBL" id="CM004391">
    <property type="protein sequence ID" value="KAG8654670.1"/>
    <property type="molecule type" value="Genomic_DNA"/>
</dbReference>
<gene>
    <name evidence="1" type="ORF">MANES_05G161200v8</name>
</gene>
<accession>A0ACB7HQ91</accession>
<evidence type="ECO:0000313" key="2">
    <source>
        <dbReference type="Proteomes" id="UP000091857"/>
    </source>
</evidence>
<proteinExistence type="predicted"/>
<comment type="caution">
    <text evidence="1">The sequence shown here is derived from an EMBL/GenBank/DDBJ whole genome shotgun (WGS) entry which is preliminary data.</text>
</comment>
<reference evidence="2" key="1">
    <citation type="journal article" date="2016" name="Nat. Biotechnol.">
        <title>Sequencing wild and cultivated cassava and related species reveals extensive interspecific hybridization and genetic diversity.</title>
        <authorList>
            <person name="Bredeson J.V."/>
            <person name="Lyons J.B."/>
            <person name="Prochnik S.E."/>
            <person name="Wu G.A."/>
            <person name="Ha C.M."/>
            <person name="Edsinger-Gonzales E."/>
            <person name="Grimwood J."/>
            <person name="Schmutz J."/>
            <person name="Rabbi I.Y."/>
            <person name="Egesi C."/>
            <person name="Nauluvula P."/>
            <person name="Lebot V."/>
            <person name="Ndunguru J."/>
            <person name="Mkamilo G."/>
            <person name="Bart R.S."/>
            <person name="Setter T.L."/>
            <person name="Gleadow R.M."/>
            <person name="Kulakow P."/>
            <person name="Ferguson M.E."/>
            <person name="Rounsley S."/>
            <person name="Rokhsar D.S."/>
        </authorList>
    </citation>
    <scope>NUCLEOTIDE SEQUENCE [LARGE SCALE GENOMIC DNA]</scope>
    <source>
        <strain evidence="2">cv. AM560-2</strain>
    </source>
</reference>
<dbReference type="Proteomes" id="UP000091857">
    <property type="component" value="Chromosome 5"/>
</dbReference>
<name>A0ACB7HQ91_MANES</name>